<name>A0A1W1XFF8_9NEIS</name>
<dbReference type="InterPro" id="IPR006530">
    <property type="entry name" value="YD"/>
</dbReference>
<dbReference type="InterPro" id="IPR050708">
    <property type="entry name" value="T6SS_VgrG/RHS"/>
</dbReference>
<dbReference type="NCBIfam" id="TIGR03696">
    <property type="entry name" value="Rhs_assc_core"/>
    <property type="match status" value="1"/>
</dbReference>
<gene>
    <name evidence="1" type="ORF">SAMN02745857_01434</name>
</gene>
<dbReference type="Gene3D" id="2.180.10.10">
    <property type="entry name" value="RHS repeat-associated core"/>
    <property type="match status" value="1"/>
</dbReference>
<dbReference type="NCBIfam" id="TIGR01643">
    <property type="entry name" value="YD_repeat_2x"/>
    <property type="match status" value="1"/>
</dbReference>
<protein>
    <submittedName>
        <fullName evidence="1">RHS repeat-associated core domain-containing protein</fullName>
    </submittedName>
</protein>
<sequence>MVNTYNNAGRLILLQRGAAITRYSYNALGQRLQKTNGNGTLRYVYDQAGHLLGEYQANGTAIQETIRLGDTPIAVIKPSADPQNPATYYVWADHLGAPRQITDAANNNLVWRWDSEAFGDTLPNQDPSNSGSTFAYNLRFPGQYYDQESGHFYSYFRDYDPATGRYVQSDPIGLDGGSFSTYGYVNGNPVMFTDSLGLAPNQACVAAWTVGGAACTLVAPGVGTVGCGEAGAASGSTAGGAAGAAAGGYLGHKIGQLVCSSSDTPREECKKECVAQYERDATECSVAHMFWSKKVIKYA</sequence>
<dbReference type="RefSeq" id="WP_084090103.1">
    <property type="nucleotide sequence ID" value="NZ_FWXD01000007.1"/>
</dbReference>
<reference evidence="1 2" key="1">
    <citation type="submission" date="2017-04" db="EMBL/GenBank/DDBJ databases">
        <authorList>
            <person name="Afonso C.L."/>
            <person name="Miller P.J."/>
            <person name="Scott M.A."/>
            <person name="Spackman E."/>
            <person name="Goraichik I."/>
            <person name="Dimitrov K.M."/>
            <person name="Suarez D.L."/>
            <person name="Swayne D.E."/>
        </authorList>
    </citation>
    <scope>NUCLEOTIDE SEQUENCE [LARGE SCALE GENOMIC DNA]</scope>
    <source>
        <strain evidence="1 2">DSM 23236</strain>
    </source>
</reference>
<dbReference type="AlphaFoldDB" id="A0A1W1XFF8"/>
<proteinExistence type="predicted"/>
<evidence type="ECO:0000313" key="2">
    <source>
        <dbReference type="Proteomes" id="UP000192761"/>
    </source>
</evidence>
<dbReference type="InterPro" id="IPR022385">
    <property type="entry name" value="Rhs_assc_core"/>
</dbReference>
<dbReference type="PANTHER" id="PTHR32305:SF15">
    <property type="entry name" value="PROTEIN RHSA-RELATED"/>
    <property type="match status" value="1"/>
</dbReference>
<evidence type="ECO:0000313" key="1">
    <source>
        <dbReference type="EMBL" id="SMC22660.1"/>
    </source>
</evidence>
<organism evidence="1 2">
    <name type="scientific">Andreprevotia lacus DSM 23236</name>
    <dbReference type="NCBI Taxonomy" id="1121001"/>
    <lineage>
        <taxon>Bacteria</taxon>
        <taxon>Pseudomonadati</taxon>
        <taxon>Pseudomonadota</taxon>
        <taxon>Betaproteobacteria</taxon>
        <taxon>Neisseriales</taxon>
        <taxon>Chitinibacteraceae</taxon>
        <taxon>Andreprevotia</taxon>
    </lineage>
</organism>
<dbReference type="EMBL" id="FWXD01000007">
    <property type="protein sequence ID" value="SMC22660.1"/>
    <property type="molecule type" value="Genomic_DNA"/>
</dbReference>
<dbReference type="OrthoDB" id="8590024at2"/>
<dbReference type="PANTHER" id="PTHR32305">
    <property type="match status" value="1"/>
</dbReference>
<keyword evidence="2" id="KW-1185">Reference proteome</keyword>
<dbReference type="Proteomes" id="UP000192761">
    <property type="component" value="Unassembled WGS sequence"/>
</dbReference>
<accession>A0A1W1XFF8</accession>
<dbReference type="STRING" id="1121001.SAMN02745857_01434"/>